<protein>
    <submittedName>
        <fullName evidence="1">Uncharacterized protein</fullName>
    </submittedName>
</protein>
<accession>A0A8J5NAG4</accession>
<keyword evidence="2" id="KW-1185">Reference proteome</keyword>
<name>A0A8J5NAG4_HOMAM</name>
<reference evidence="1" key="1">
    <citation type="journal article" date="2021" name="Sci. Adv.">
        <title>The American lobster genome reveals insights on longevity, neural, and immune adaptations.</title>
        <authorList>
            <person name="Polinski J.M."/>
            <person name="Zimin A.V."/>
            <person name="Clark K.F."/>
            <person name="Kohn A.B."/>
            <person name="Sadowski N."/>
            <person name="Timp W."/>
            <person name="Ptitsyn A."/>
            <person name="Khanna P."/>
            <person name="Romanova D.Y."/>
            <person name="Williams P."/>
            <person name="Greenwood S.J."/>
            <person name="Moroz L.L."/>
            <person name="Walt D.R."/>
            <person name="Bodnar A.G."/>
        </authorList>
    </citation>
    <scope>NUCLEOTIDE SEQUENCE</scope>
    <source>
        <strain evidence="1">GMGI-L3</strain>
    </source>
</reference>
<gene>
    <name evidence="1" type="ORF">Hamer_G009942</name>
</gene>
<dbReference type="EMBL" id="JAHLQT010004633">
    <property type="protein sequence ID" value="KAG7175903.1"/>
    <property type="molecule type" value="Genomic_DNA"/>
</dbReference>
<organism evidence="1 2">
    <name type="scientific">Homarus americanus</name>
    <name type="common">American lobster</name>
    <dbReference type="NCBI Taxonomy" id="6706"/>
    <lineage>
        <taxon>Eukaryota</taxon>
        <taxon>Metazoa</taxon>
        <taxon>Ecdysozoa</taxon>
        <taxon>Arthropoda</taxon>
        <taxon>Crustacea</taxon>
        <taxon>Multicrustacea</taxon>
        <taxon>Malacostraca</taxon>
        <taxon>Eumalacostraca</taxon>
        <taxon>Eucarida</taxon>
        <taxon>Decapoda</taxon>
        <taxon>Pleocyemata</taxon>
        <taxon>Astacidea</taxon>
        <taxon>Nephropoidea</taxon>
        <taxon>Nephropidae</taxon>
        <taxon>Homarus</taxon>
    </lineage>
</organism>
<sequence>MSANHISSSMGEMNTGKRAVVDVSKDQFGHPLVNQEVQQLDTTNNELLLENVEIIESLDVGNRVTGMVEEEEMDQQGQQNMYMSQPQNHLEKCVGVLSI</sequence>
<evidence type="ECO:0000313" key="2">
    <source>
        <dbReference type="Proteomes" id="UP000747542"/>
    </source>
</evidence>
<comment type="caution">
    <text evidence="1">The sequence shown here is derived from an EMBL/GenBank/DDBJ whole genome shotgun (WGS) entry which is preliminary data.</text>
</comment>
<proteinExistence type="predicted"/>
<dbReference type="AlphaFoldDB" id="A0A8J5NAG4"/>
<dbReference type="Proteomes" id="UP000747542">
    <property type="component" value="Unassembled WGS sequence"/>
</dbReference>
<evidence type="ECO:0000313" key="1">
    <source>
        <dbReference type="EMBL" id="KAG7175903.1"/>
    </source>
</evidence>